<keyword evidence="14" id="KW-1185">Reference proteome</keyword>
<keyword evidence="5 11" id="KW-0472">Membrane</keyword>
<dbReference type="InterPro" id="IPR057530">
    <property type="entry name" value="TIM-barrel_MTC6"/>
</dbReference>
<reference evidence="13" key="2">
    <citation type="journal article" date="2022" name="Microb. Genom.">
        <title>A chromosome-scale genome assembly of the tomato pathogen Cladosporium fulvum reveals a compartmentalized genome architecture and the presence of a dispensable chromosome.</title>
        <authorList>
            <person name="Zaccaron A.Z."/>
            <person name="Chen L.H."/>
            <person name="Samaras A."/>
            <person name="Stergiopoulos I."/>
        </authorList>
    </citation>
    <scope>NUCLEOTIDE SEQUENCE</scope>
    <source>
        <strain evidence="13">Race5_Kim</strain>
    </source>
</reference>
<dbReference type="PANTHER" id="PTHR35518">
    <property type="entry name" value="MAINTENANCE OF TELOMOERE CAPPING"/>
    <property type="match status" value="1"/>
</dbReference>
<evidence type="ECO:0000256" key="1">
    <source>
        <dbReference type="ARBA" id="ARBA00004479"/>
    </source>
</evidence>
<evidence type="ECO:0000256" key="10">
    <source>
        <dbReference type="SAM" id="MobiDB-lite"/>
    </source>
</evidence>
<dbReference type="InterPro" id="IPR051008">
    <property type="entry name" value="Telomere_Capping_Maintenance"/>
</dbReference>
<keyword evidence="3" id="KW-0732">Signal</keyword>
<keyword evidence="2 11" id="KW-0812">Transmembrane</keyword>
<dbReference type="EMBL" id="CP090164">
    <property type="protein sequence ID" value="UJO13890.1"/>
    <property type="molecule type" value="Genomic_DNA"/>
</dbReference>
<feature type="region of interest" description="Disordered" evidence="10">
    <location>
        <begin position="619"/>
        <end position="639"/>
    </location>
</feature>
<sequence>MSYDPAPGSIAQQSDRYVSFLSQRDLSLRIPVNYVTHPGVVLSAACFGKGRYDHVAAAQCFSNLLAMGFRRVEVDVFWDSSRSLWSLCPVELGGPGVQLTTSASVAVTPLQTATQLGTELLSVSNRHLVRQDSTAVSSVPSSSGTSQSTASLSTTSTITAGPTSAATGIQAPVAAPTDESDDTLFQIGSYACTLETDLALLIRVLSAHLIATETDLNATTVALTLNLHAAASASDPEGPAQEPSEDDLPQDLSLLSSVLARNASAYLYTPDDLSSQRSNLNRSRGWFTFDESQQPDAAFFDVERDDGTRSTPNGWPSESYMELLSAKRLLVGFGTVDPQMLNYNFSGDASYIFARDNLEVEREVAASSAGNITSGCFFNPDESSLSNVNSSWAISSLGNSSTPTSDALNSILAQARNLTYCGISPILNGTLNNTTANEDFRPYAQFVQSTVWSWAPGQPLNASSTDDLRDYRCAALNSTSGYWQASDCGQSRYGACRRGNEPYSWRISDADAPYDRIDRACDDESTFDVPRTSLESTYLLSEWRKWQTDHDDDPGPLLWLDFNNLDISACWVIGQNSTCPYDKPHDTDTREVVVPVVGGIIVFVLAILTILVKGAGNRQQSKRRNRRGDNGWDYEGVPS</sequence>
<dbReference type="PANTHER" id="PTHR35518:SF2">
    <property type="entry name" value="MAINTENANCE OF TELOMERE CAPPING PROTEIN 6"/>
    <property type="match status" value="1"/>
</dbReference>
<evidence type="ECO:0000256" key="5">
    <source>
        <dbReference type="ARBA" id="ARBA00023136"/>
    </source>
</evidence>
<comment type="function">
    <text evidence="7">May be involved in telomere capping.</text>
</comment>
<feature type="transmembrane region" description="Helical" evidence="11">
    <location>
        <begin position="592"/>
        <end position="616"/>
    </location>
</feature>
<evidence type="ECO:0000313" key="14">
    <source>
        <dbReference type="Proteomes" id="UP000756132"/>
    </source>
</evidence>
<evidence type="ECO:0000313" key="13">
    <source>
        <dbReference type="EMBL" id="UJO13890.1"/>
    </source>
</evidence>
<evidence type="ECO:0000256" key="8">
    <source>
        <dbReference type="ARBA" id="ARBA00038159"/>
    </source>
</evidence>
<evidence type="ECO:0000256" key="7">
    <source>
        <dbReference type="ARBA" id="ARBA00037703"/>
    </source>
</evidence>
<evidence type="ECO:0000256" key="6">
    <source>
        <dbReference type="ARBA" id="ARBA00023180"/>
    </source>
</evidence>
<evidence type="ECO:0000259" key="12">
    <source>
        <dbReference type="Pfam" id="PF25506"/>
    </source>
</evidence>
<comment type="subcellular location">
    <subcellularLocation>
        <location evidence="1">Membrane</location>
        <topology evidence="1">Single-pass type I membrane protein</topology>
    </subcellularLocation>
</comment>
<feature type="compositionally biased region" description="Low complexity" evidence="10">
    <location>
        <begin position="134"/>
        <end position="160"/>
    </location>
</feature>
<keyword evidence="4 11" id="KW-1133">Transmembrane helix</keyword>
<dbReference type="KEGG" id="ffu:CLAFUR5_02909"/>
<dbReference type="Proteomes" id="UP000756132">
    <property type="component" value="Chromosome 2"/>
</dbReference>
<accession>A0A9Q8P594</accession>
<proteinExistence type="inferred from homology"/>
<evidence type="ECO:0000256" key="11">
    <source>
        <dbReference type="SAM" id="Phobius"/>
    </source>
</evidence>
<name>A0A9Q8P594_PASFU</name>
<dbReference type="InterPro" id="IPR016187">
    <property type="entry name" value="CTDL_fold"/>
</dbReference>
<feature type="domain" description="MTC6 partial TIM-barrel" evidence="12">
    <location>
        <begin position="14"/>
        <end position="446"/>
    </location>
</feature>
<feature type="region of interest" description="Disordered" evidence="10">
    <location>
        <begin position="134"/>
        <end position="163"/>
    </location>
</feature>
<evidence type="ECO:0000256" key="9">
    <source>
        <dbReference type="ARBA" id="ARBA00039865"/>
    </source>
</evidence>
<gene>
    <name evidence="13" type="ORF">CLAFUR5_02909</name>
</gene>
<dbReference type="GO" id="GO:0016020">
    <property type="term" value="C:membrane"/>
    <property type="evidence" value="ECO:0007669"/>
    <property type="project" value="UniProtKB-SubCell"/>
</dbReference>
<protein>
    <recommendedName>
        <fullName evidence="9">Maintenance of telomere capping protein 6</fullName>
    </recommendedName>
</protein>
<dbReference type="Pfam" id="PF25506">
    <property type="entry name" value="TIM-barrel_MTC6"/>
    <property type="match status" value="1"/>
</dbReference>
<comment type="similarity">
    <text evidence="8">Belongs to the MTC6 family.</text>
</comment>
<dbReference type="RefSeq" id="XP_047758256.1">
    <property type="nucleotide sequence ID" value="XM_047902057.1"/>
</dbReference>
<dbReference type="AlphaFoldDB" id="A0A9Q8P594"/>
<keyword evidence="6" id="KW-0325">Glycoprotein</keyword>
<evidence type="ECO:0000256" key="4">
    <source>
        <dbReference type="ARBA" id="ARBA00022989"/>
    </source>
</evidence>
<evidence type="ECO:0000256" key="2">
    <source>
        <dbReference type="ARBA" id="ARBA00022692"/>
    </source>
</evidence>
<dbReference type="SUPFAM" id="SSF56436">
    <property type="entry name" value="C-type lectin-like"/>
    <property type="match status" value="1"/>
</dbReference>
<dbReference type="OrthoDB" id="5573651at2759"/>
<evidence type="ECO:0000256" key="3">
    <source>
        <dbReference type="ARBA" id="ARBA00022729"/>
    </source>
</evidence>
<reference evidence="13" key="1">
    <citation type="submission" date="2021-12" db="EMBL/GenBank/DDBJ databases">
        <authorList>
            <person name="Zaccaron A."/>
            <person name="Stergiopoulos I."/>
        </authorList>
    </citation>
    <scope>NUCLEOTIDE SEQUENCE</scope>
    <source>
        <strain evidence="13">Race5_Kim</strain>
    </source>
</reference>
<dbReference type="GeneID" id="71982787"/>
<organism evidence="13 14">
    <name type="scientific">Passalora fulva</name>
    <name type="common">Tomato leaf mold</name>
    <name type="synonym">Cladosporium fulvum</name>
    <dbReference type="NCBI Taxonomy" id="5499"/>
    <lineage>
        <taxon>Eukaryota</taxon>
        <taxon>Fungi</taxon>
        <taxon>Dikarya</taxon>
        <taxon>Ascomycota</taxon>
        <taxon>Pezizomycotina</taxon>
        <taxon>Dothideomycetes</taxon>
        <taxon>Dothideomycetidae</taxon>
        <taxon>Mycosphaerellales</taxon>
        <taxon>Mycosphaerellaceae</taxon>
        <taxon>Fulvia</taxon>
    </lineage>
</organism>